<dbReference type="GeneID" id="81357105"/>
<dbReference type="RefSeq" id="XP_056474285.1">
    <property type="nucleotide sequence ID" value="XM_056618126.1"/>
</dbReference>
<dbReference type="EMBL" id="JAPQKI010000005">
    <property type="protein sequence ID" value="KAJ5098631.1"/>
    <property type="molecule type" value="Genomic_DNA"/>
</dbReference>
<reference evidence="2" key="2">
    <citation type="journal article" date="2023" name="IMA Fungus">
        <title>Comparative genomic study of the Penicillium genus elucidates a diverse pangenome and 15 lateral gene transfer events.</title>
        <authorList>
            <person name="Petersen C."/>
            <person name="Sorensen T."/>
            <person name="Nielsen M.R."/>
            <person name="Sondergaard T.E."/>
            <person name="Sorensen J.L."/>
            <person name="Fitzpatrick D.A."/>
            <person name="Frisvad J.C."/>
            <person name="Nielsen K.L."/>
        </authorList>
    </citation>
    <scope>NUCLEOTIDE SEQUENCE</scope>
    <source>
        <strain evidence="2">IBT 30761</strain>
    </source>
</reference>
<organism evidence="2 3">
    <name type="scientific">Penicillium argentinense</name>
    <dbReference type="NCBI Taxonomy" id="1131581"/>
    <lineage>
        <taxon>Eukaryota</taxon>
        <taxon>Fungi</taxon>
        <taxon>Dikarya</taxon>
        <taxon>Ascomycota</taxon>
        <taxon>Pezizomycotina</taxon>
        <taxon>Eurotiomycetes</taxon>
        <taxon>Eurotiomycetidae</taxon>
        <taxon>Eurotiales</taxon>
        <taxon>Aspergillaceae</taxon>
        <taxon>Penicillium</taxon>
    </lineage>
</organism>
<keyword evidence="3" id="KW-1185">Reference proteome</keyword>
<comment type="caution">
    <text evidence="2">The sequence shown here is derived from an EMBL/GenBank/DDBJ whole genome shotgun (WGS) entry which is preliminary data.</text>
</comment>
<accession>A0A9W9FEB7</accession>
<proteinExistence type="predicted"/>
<dbReference type="AlphaFoldDB" id="A0A9W9FEB7"/>
<gene>
    <name evidence="2" type="ORF">N7532_005632</name>
</gene>
<dbReference type="Proteomes" id="UP001149074">
    <property type="component" value="Unassembled WGS sequence"/>
</dbReference>
<reference evidence="2" key="1">
    <citation type="submission" date="2022-11" db="EMBL/GenBank/DDBJ databases">
        <authorList>
            <person name="Petersen C."/>
        </authorList>
    </citation>
    <scope>NUCLEOTIDE SEQUENCE</scope>
    <source>
        <strain evidence="2">IBT 30761</strain>
    </source>
</reference>
<sequence length="328" mass="37483">MQTTTTVRAILPLRLLMILTREKQTTSIDHLLRPAQFDWADDVEEELSMKRDNFDWAEEVEQQLAQDMAFDNASNDQVITGSDDDDYTNYSDYTEYSDDLEESFAPAEEDFGGTAAYGSSQDYYCETEAAVLNRLEGLQEDPERLLPVLLLEVRSPPGGEDLRKLALRKRTHQHIDPDTWSMAYELSAFSFDDEEKGPGYSEPRKLTWKPSVSSLRRQAFVDEDESRGAESPDESTQLDAESSPDPQDVDLESSHTEDGIVLELRDRDTTIMWASVLPKAERSLSPPAEKGQRSVRGKLLKIWKRLTKPVDNKLRKKHPPWWGPRWGP</sequence>
<name>A0A9W9FEB7_9EURO</name>
<protein>
    <submittedName>
        <fullName evidence="2">Uncharacterized protein</fullName>
    </submittedName>
</protein>
<evidence type="ECO:0000256" key="1">
    <source>
        <dbReference type="SAM" id="MobiDB-lite"/>
    </source>
</evidence>
<evidence type="ECO:0000313" key="2">
    <source>
        <dbReference type="EMBL" id="KAJ5098631.1"/>
    </source>
</evidence>
<evidence type="ECO:0000313" key="3">
    <source>
        <dbReference type="Proteomes" id="UP001149074"/>
    </source>
</evidence>
<feature type="region of interest" description="Disordered" evidence="1">
    <location>
        <begin position="219"/>
        <end position="260"/>
    </location>
</feature>